<dbReference type="GO" id="GO:0006813">
    <property type="term" value="P:potassium ion transport"/>
    <property type="evidence" value="ECO:0007669"/>
    <property type="project" value="InterPro"/>
</dbReference>
<feature type="transmembrane region" description="Helical" evidence="7">
    <location>
        <begin position="272"/>
        <end position="292"/>
    </location>
</feature>
<keyword evidence="6 7" id="KW-0472">Membrane</keyword>
<feature type="transmembrane region" description="Helical" evidence="7">
    <location>
        <begin position="245"/>
        <end position="266"/>
    </location>
</feature>
<feature type="transmembrane region" description="Helical" evidence="7">
    <location>
        <begin position="52"/>
        <end position="70"/>
    </location>
</feature>
<dbReference type="GO" id="GO:0016020">
    <property type="term" value="C:membrane"/>
    <property type="evidence" value="ECO:0007669"/>
    <property type="project" value="UniProtKB-SubCell"/>
</dbReference>
<feature type="transmembrane region" description="Helical" evidence="7">
    <location>
        <begin position="200"/>
        <end position="233"/>
    </location>
</feature>
<feature type="transmembrane region" description="Helical" evidence="7">
    <location>
        <begin position="109"/>
        <end position="129"/>
    </location>
</feature>
<dbReference type="Proteomes" id="UP000377803">
    <property type="component" value="Chromosome"/>
</dbReference>
<dbReference type="OrthoDB" id="43518at2157"/>
<evidence type="ECO:0000256" key="2">
    <source>
        <dbReference type="ARBA" id="ARBA00005551"/>
    </source>
</evidence>
<accession>A0A5Q0UIA0</accession>
<dbReference type="InterPro" id="IPR003148">
    <property type="entry name" value="RCK_N"/>
</dbReference>
<dbReference type="EMBL" id="CP040089">
    <property type="protein sequence ID" value="QGA80655.1"/>
    <property type="molecule type" value="Genomic_DNA"/>
</dbReference>
<keyword evidence="5 7" id="KW-1133">Transmembrane helix</keyword>
<feature type="transmembrane region" description="Helical" evidence="7">
    <location>
        <begin position="334"/>
        <end position="353"/>
    </location>
</feature>
<dbReference type="GO" id="GO:0015297">
    <property type="term" value="F:antiporter activity"/>
    <property type="evidence" value="ECO:0007669"/>
    <property type="project" value="InterPro"/>
</dbReference>
<dbReference type="Pfam" id="PF00999">
    <property type="entry name" value="Na_H_Exchanger"/>
    <property type="match status" value="1"/>
</dbReference>
<evidence type="ECO:0000256" key="6">
    <source>
        <dbReference type="ARBA" id="ARBA00023136"/>
    </source>
</evidence>
<evidence type="ECO:0000259" key="8">
    <source>
        <dbReference type="Pfam" id="PF00999"/>
    </source>
</evidence>
<protein>
    <submittedName>
        <fullName evidence="10">Kef-type K+ transport system, membrane component KefB</fullName>
    </submittedName>
</protein>
<comment type="similarity">
    <text evidence="2">Belongs to the monovalent cation:proton antiporter 2 (CPA2) transporter (TC 2.A.37) family.</text>
</comment>
<comment type="subcellular location">
    <subcellularLocation>
        <location evidence="1">Membrane</location>
        <topology evidence="1">Multi-pass membrane protein</topology>
    </subcellularLocation>
</comment>
<evidence type="ECO:0000256" key="7">
    <source>
        <dbReference type="SAM" id="Phobius"/>
    </source>
</evidence>
<feature type="domain" description="RCK N-terminal" evidence="9">
    <location>
        <begin position="386"/>
        <end position="491"/>
    </location>
</feature>
<keyword evidence="3" id="KW-0813">Transport</keyword>
<dbReference type="InterPro" id="IPR038770">
    <property type="entry name" value="Na+/solute_symporter_sf"/>
</dbReference>
<dbReference type="Gene3D" id="3.40.50.720">
    <property type="entry name" value="NAD(P)-binding Rossmann-like Domain"/>
    <property type="match status" value="1"/>
</dbReference>
<dbReference type="PANTHER" id="PTHR42751:SF3">
    <property type="entry name" value="SODIUM_GLUTAMATE SYMPORTER"/>
    <property type="match status" value="1"/>
</dbReference>
<keyword evidence="4 7" id="KW-0812">Transmembrane</keyword>
<feature type="transmembrane region" description="Helical" evidence="7">
    <location>
        <begin position="82"/>
        <end position="103"/>
    </location>
</feature>
<keyword evidence="11" id="KW-1185">Reference proteome</keyword>
<dbReference type="Pfam" id="PF02254">
    <property type="entry name" value="TrkA_N"/>
    <property type="match status" value="1"/>
</dbReference>
<evidence type="ECO:0000313" key="11">
    <source>
        <dbReference type="Proteomes" id="UP000377803"/>
    </source>
</evidence>
<evidence type="ECO:0000313" key="10">
    <source>
        <dbReference type="EMBL" id="QGA80655.1"/>
    </source>
</evidence>
<dbReference type="PANTHER" id="PTHR42751">
    <property type="entry name" value="SODIUM/HYDROGEN EXCHANGER FAMILY/TRKA DOMAIN PROTEIN"/>
    <property type="match status" value="1"/>
</dbReference>
<dbReference type="InterPro" id="IPR006153">
    <property type="entry name" value="Cation/H_exchanger_TM"/>
</dbReference>
<dbReference type="KEGG" id="ncon:LC1Nh_0771"/>
<feature type="transmembrane region" description="Helical" evidence="7">
    <location>
        <begin position="150"/>
        <end position="180"/>
    </location>
</feature>
<dbReference type="RefSeq" id="WP_153550395.1">
    <property type="nucleotide sequence ID" value="NZ_CP040089.1"/>
</dbReference>
<sequence>MSEILFTLTLIFTAAATALLISRELDQPAVPLYILSGLFLTNFMELNQVLDLSRVGIAFLVFIYGVKFSTRKLQSVARNGGLAAVVSIVMTTTLALPTALLLQLRGIEIAVFVSASALSSSLVGLELISDDLRKELVHSRLIETVQLLQDLAAVILILLIFSVTPLHAVTYGLVLLILSYSFKKGFTVFAKSFKDSTETIMVFSLGTLAGFVGISYILEIPTVVGAFAAGLALSKYPYSLEIIDTVGTLKDFFTAILFVSIGAIAATADTQVFITAAAITAFTLVVNPFVIYTALRTVEENSRVAFLTGLGLDQVSEFAVIIAIQAYLLELIQIGLLQSVVVATAATMTLSAYTSRNQQKLYKIFSNLFATPDGMESTVDEPENHIILIGYDVQGKKIVEGLEEKPVVIEYDPEKIDGLKERNIDYVFGDVMHQKPWEEANYKEADLIVSTVPLRHVSDKIIGLDTEADKILRSPDAEQAHQLMEEGATFVSVPKHLAAQRLTEHIKGIFNSPEYRHELRRKNMLQLRKELREE</sequence>
<dbReference type="GeneID" id="42365159"/>
<evidence type="ECO:0000256" key="4">
    <source>
        <dbReference type="ARBA" id="ARBA00022692"/>
    </source>
</evidence>
<organism evidence="10 11">
    <name type="scientific">Candidatus Nanohalobium constans</name>
    <dbReference type="NCBI Taxonomy" id="2565781"/>
    <lineage>
        <taxon>Archaea</taxon>
        <taxon>Candidatus Nanohalarchaeota</taxon>
        <taxon>Candidatus Nanohalobia</taxon>
        <taxon>Candidatus Nanohalobiales</taxon>
        <taxon>Candidatus Nanohalobiaceae</taxon>
        <taxon>Candidatus Nanohalobium</taxon>
    </lineage>
</organism>
<evidence type="ECO:0000259" key="9">
    <source>
        <dbReference type="Pfam" id="PF02254"/>
    </source>
</evidence>
<evidence type="ECO:0000256" key="1">
    <source>
        <dbReference type="ARBA" id="ARBA00004141"/>
    </source>
</evidence>
<feature type="transmembrane region" description="Helical" evidence="7">
    <location>
        <begin position="304"/>
        <end position="328"/>
    </location>
</feature>
<dbReference type="AlphaFoldDB" id="A0A5Q0UIA0"/>
<feature type="domain" description="Cation/H+ exchanger transmembrane" evidence="8">
    <location>
        <begin position="15"/>
        <end position="349"/>
    </location>
</feature>
<name>A0A5Q0UIA0_9ARCH</name>
<proteinExistence type="inferred from homology"/>
<dbReference type="InterPro" id="IPR036291">
    <property type="entry name" value="NAD(P)-bd_dom_sf"/>
</dbReference>
<dbReference type="SUPFAM" id="SSF51735">
    <property type="entry name" value="NAD(P)-binding Rossmann-fold domains"/>
    <property type="match status" value="1"/>
</dbReference>
<dbReference type="GO" id="GO:1902600">
    <property type="term" value="P:proton transmembrane transport"/>
    <property type="evidence" value="ECO:0007669"/>
    <property type="project" value="InterPro"/>
</dbReference>
<evidence type="ECO:0000256" key="3">
    <source>
        <dbReference type="ARBA" id="ARBA00022448"/>
    </source>
</evidence>
<gene>
    <name evidence="10" type="primary">kefB</name>
    <name evidence="10" type="ORF">LC1Nh_0771</name>
</gene>
<dbReference type="Gene3D" id="1.20.1530.20">
    <property type="match status" value="1"/>
</dbReference>
<reference evidence="11" key="1">
    <citation type="submission" date="2019-05" db="EMBL/GenBank/DDBJ databases">
        <title>Candidatus Nanohalobium constans, a novel model system to study the DPANN nano-sized archaea: genomic and physiological characterization of a nanoarchaeon co-cultured with its chitinotrophic host.</title>
        <authorList>
            <person name="La Cono V."/>
            <person name="Arcadi E."/>
            <person name="Crisafi F."/>
            <person name="Denaro R."/>
            <person name="La Spada G."/>
            <person name="Messina E."/>
            <person name="Smedile F."/>
            <person name="Toshchakov S.V."/>
            <person name="Shevchenko M.A."/>
            <person name="Golyshin P.N."/>
            <person name="Golyshina O.V."/>
            <person name="Ferrer M."/>
            <person name="Rohde M."/>
            <person name="Mushegian A."/>
            <person name="Sorokin D.Y."/>
            <person name="Giuliano L."/>
            <person name="Yakimov M.M."/>
        </authorList>
    </citation>
    <scope>NUCLEOTIDE SEQUENCE [LARGE SCALE GENOMIC DNA]</scope>
    <source>
        <strain evidence="11">LC1Nh</strain>
    </source>
</reference>
<evidence type="ECO:0000256" key="5">
    <source>
        <dbReference type="ARBA" id="ARBA00022989"/>
    </source>
</evidence>